<comment type="caution">
    <text evidence="1">The sequence shown here is derived from an EMBL/GenBank/DDBJ whole genome shotgun (WGS) entry which is preliminary data.</text>
</comment>
<accession>A0A9P8UK00</accession>
<evidence type="ECO:0000313" key="2">
    <source>
        <dbReference type="Proteomes" id="UP000758603"/>
    </source>
</evidence>
<keyword evidence="2" id="KW-1185">Reference proteome</keyword>
<dbReference type="AlphaFoldDB" id="A0A9P8UK00"/>
<dbReference type="Proteomes" id="UP000758603">
    <property type="component" value="Unassembled WGS sequence"/>
</dbReference>
<organism evidence="1 2">
    <name type="scientific">Truncatella angustata</name>
    <dbReference type="NCBI Taxonomy" id="152316"/>
    <lineage>
        <taxon>Eukaryota</taxon>
        <taxon>Fungi</taxon>
        <taxon>Dikarya</taxon>
        <taxon>Ascomycota</taxon>
        <taxon>Pezizomycotina</taxon>
        <taxon>Sordariomycetes</taxon>
        <taxon>Xylariomycetidae</taxon>
        <taxon>Amphisphaeriales</taxon>
        <taxon>Sporocadaceae</taxon>
        <taxon>Truncatella</taxon>
    </lineage>
</organism>
<protein>
    <submittedName>
        <fullName evidence="1">Uncharacterized protein</fullName>
    </submittedName>
</protein>
<dbReference type="RefSeq" id="XP_045957788.1">
    <property type="nucleotide sequence ID" value="XM_046100273.1"/>
</dbReference>
<name>A0A9P8UK00_9PEZI</name>
<gene>
    <name evidence="1" type="ORF">BKA67DRAFT_537174</name>
</gene>
<evidence type="ECO:0000313" key="1">
    <source>
        <dbReference type="EMBL" id="KAH6653511.1"/>
    </source>
</evidence>
<proteinExistence type="predicted"/>
<dbReference type="EMBL" id="JAGPXC010000005">
    <property type="protein sequence ID" value="KAH6653511.1"/>
    <property type="molecule type" value="Genomic_DNA"/>
</dbReference>
<sequence>MTDQNCTVFTYILPDGQSNTVGAVKQGREGERGEETTVDLAEAALIRHLHSPPQVQCTLKAKSLQDRTSFQSSRKQNSCTRFYNLRKSLPLRANSSHKMLMPLEETVWPACQTWQGQAPLPPKHRPAAAMPVQMPVPELAGYFIFEISGACQEDEESS</sequence>
<dbReference type="GeneID" id="70129165"/>
<reference evidence="1" key="1">
    <citation type="journal article" date="2021" name="Nat. Commun.">
        <title>Genetic determinants of endophytism in the Arabidopsis root mycobiome.</title>
        <authorList>
            <person name="Mesny F."/>
            <person name="Miyauchi S."/>
            <person name="Thiergart T."/>
            <person name="Pickel B."/>
            <person name="Atanasova L."/>
            <person name="Karlsson M."/>
            <person name="Huettel B."/>
            <person name="Barry K.W."/>
            <person name="Haridas S."/>
            <person name="Chen C."/>
            <person name="Bauer D."/>
            <person name="Andreopoulos W."/>
            <person name="Pangilinan J."/>
            <person name="LaButti K."/>
            <person name="Riley R."/>
            <person name="Lipzen A."/>
            <person name="Clum A."/>
            <person name="Drula E."/>
            <person name="Henrissat B."/>
            <person name="Kohler A."/>
            <person name="Grigoriev I.V."/>
            <person name="Martin F.M."/>
            <person name="Hacquard S."/>
        </authorList>
    </citation>
    <scope>NUCLEOTIDE SEQUENCE</scope>
    <source>
        <strain evidence="1">MPI-SDFR-AT-0073</strain>
    </source>
</reference>